<dbReference type="Proteomes" id="UP000250043">
    <property type="component" value="Unassembled WGS sequence"/>
</dbReference>
<proteinExistence type="predicted"/>
<keyword evidence="1" id="KW-0472">Membrane</keyword>
<dbReference type="InterPro" id="IPR045339">
    <property type="entry name" value="DUF6534"/>
</dbReference>
<protein>
    <recommendedName>
        <fullName evidence="2">DUF6534 domain-containing protein</fullName>
    </recommendedName>
</protein>
<dbReference type="PANTHER" id="PTHR40465">
    <property type="entry name" value="CHROMOSOME 1, WHOLE GENOME SHOTGUN SEQUENCE"/>
    <property type="match status" value="1"/>
</dbReference>
<evidence type="ECO:0000256" key="1">
    <source>
        <dbReference type="SAM" id="Phobius"/>
    </source>
</evidence>
<dbReference type="AlphaFoldDB" id="A0A8E2DDU0"/>
<feature type="transmembrane region" description="Helical" evidence="1">
    <location>
        <begin position="124"/>
        <end position="146"/>
    </location>
</feature>
<gene>
    <name evidence="3" type="ORF">OBBRIDRAFT_891978</name>
</gene>
<sequence>MASTVDRLALPALDNTMGAILIGVFIAAALWGVSCAQVYFYYISYRDPKRLQIIVLGSFLLDTLHQALVSHMIYTYLVTWYRDPTKLEVQIWSLIAQVLVSASNAIVVQGFFIWRVWILGGKRIVYVLPLALCAISEFGLSIAYFVKATSLHFLTETIDLQTLSLSVNAMALATDIPIAFALIMLLYKSKSGLQKTDNVIQRLIIFAMTTGMVTSLNARNMLRNTMPSTVTMRSYPFVAAGPNPSTVQPIEVDVTTDRNTTSDSTRVNDHTQHLESEYELAVFDHKEPCVV</sequence>
<name>A0A8E2DDU0_9APHY</name>
<evidence type="ECO:0000259" key="2">
    <source>
        <dbReference type="Pfam" id="PF20152"/>
    </source>
</evidence>
<reference evidence="3 4" key="1">
    <citation type="submission" date="2016-07" db="EMBL/GenBank/DDBJ databases">
        <title>Draft genome of the white-rot fungus Obba rivulosa 3A-2.</title>
        <authorList>
            <consortium name="DOE Joint Genome Institute"/>
            <person name="Miettinen O."/>
            <person name="Riley R."/>
            <person name="Acob R."/>
            <person name="Barry K."/>
            <person name="Cullen D."/>
            <person name="De Vries R."/>
            <person name="Hainaut M."/>
            <person name="Hatakka A."/>
            <person name="Henrissat B."/>
            <person name="Hilden K."/>
            <person name="Kuo R."/>
            <person name="Labutti K."/>
            <person name="Lipzen A."/>
            <person name="Makela M.R."/>
            <person name="Sandor L."/>
            <person name="Spatafora J.W."/>
            <person name="Grigoriev I.V."/>
            <person name="Hibbett D.S."/>
        </authorList>
    </citation>
    <scope>NUCLEOTIDE SEQUENCE [LARGE SCALE GENOMIC DNA]</scope>
    <source>
        <strain evidence="3 4">3A-2</strain>
    </source>
</reference>
<keyword evidence="4" id="KW-1185">Reference proteome</keyword>
<feature type="transmembrane region" description="Helical" evidence="1">
    <location>
        <begin position="166"/>
        <end position="187"/>
    </location>
</feature>
<feature type="transmembrane region" description="Helical" evidence="1">
    <location>
        <begin position="199"/>
        <end position="218"/>
    </location>
</feature>
<dbReference type="PANTHER" id="PTHR40465:SF1">
    <property type="entry name" value="DUF6534 DOMAIN-CONTAINING PROTEIN"/>
    <property type="match status" value="1"/>
</dbReference>
<evidence type="ECO:0000313" key="3">
    <source>
        <dbReference type="EMBL" id="OCH84100.1"/>
    </source>
</evidence>
<accession>A0A8E2DDU0</accession>
<evidence type="ECO:0000313" key="4">
    <source>
        <dbReference type="Proteomes" id="UP000250043"/>
    </source>
</evidence>
<feature type="transmembrane region" description="Helical" evidence="1">
    <location>
        <begin position="20"/>
        <end position="42"/>
    </location>
</feature>
<dbReference type="Pfam" id="PF20152">
    <property type="entry name" value="DUF6534"/>
    <property type="match status" value="1"/>
</dbReference>
<feature type="transmembrane region" description="Helical" evidence="1">
    <location>
        <begin position="54"/>
        <end position="77"/>
    </location>
</feature>
<keyword evidence="1" id="KW-0812">Transmembrane</keyword>
<organism evidence="3 4">
    <name type="scientific">Obba rivulosa</name>
    <dbReference type="NCBI Taxonomy" id="1052685"/>
    <lineage>
        <taxon>Eukaryota</taxon>
        <taxon>Fungi</taxon>
        <taxon>Dikarya</taxon>
        <taxon>Basidiomycota</taxon>
        <taxon>Agaricomycotina</taxon>
        <taxon>Agaricomycetes</taxon>
        <taxon>Polyporales</taxon>
        <taxon>Gelatoporiaceae</taxon>
        <taxon>Obba</taxon>
    </lineage>
</organism>
<feature type="transmembrane region" description="Helical" evidence="1">
    <location>
        <begin position="89"/>
        <end position="112"/>
    </location>
</feature>
<feature type="domain" description="DUF6534" evidence="2">
    <location>
        <begin position="171"/>
        <end position="229"/>
    </location>
</feature>
<dbReference type="EMBL" id="KV722724">
    <property type="protein sequence ID" value="OCH84100.1"/>
    <property type="molecule type" value="Genomic_DNA"/>
</dbReference>
<dbReference type="OrthoDB" id="2749860at2759"/>
<keyword evidence="1" id="KW-1133">Transmembrane helix</keyword>
<dbReference type="PROSITE" id="PS51257">
    <property type="entry name" value="PROKAR_LIPOPROTEIN"/>
    <property type="match status" value="1"/>
</dbReference>